<feature type="compositionally biased region" description="Low complexity" evidence="8">
    <location>
        <begin position="254"/>
        <end position="278"/>
    </location>
</feature>
<feature type="compositionally biased region" description="Polar residues" evidence="8">
    <location>
        <begin position="76"/>
        <end position="85"/>
    </location>
</feature>
<comment type="caution">
    <text evidence="9">The sequence shown here is derived from an EMBL/GenBank/DDBJ whole genome shotgun (WGS) entry which is preliminary data.</text>
</comment>
<feature type="compositionally biased region" description="Low complexity" evidence="8">
    <location>
        <begin position="231"/>
        <end position="244"/>
    </location>
</feature>
<evidence type="ECO:0000256" key="8">
    <source>
        <dbReference type="SAM" id="MobiDB-lite"/>
    </source>
</evidence>
<feature type="compositionally biased region" description="Basic and acidic residues" evidence="8">
    <location>
        <begin position="86"/>
        <end position="96"/>
    </location>
</feature>
<protein>
    <recommendedName>
        <fullName evidence="2">RING-type E3 ubiquitin transferase</fullName>
        <ecNumber evidence="2">2.3.2.27</ecNumber>
    </recommendedName>
</protein>
<dbReference type="EMBL" id="JANAVB010013637">
    <property type="protein sequence ID" value="KAJ6834894.1"/>
    <property type="molecule type" value="Genomic_DNA"/>
</dbReference>
<keyword evidence="5" id="KW-0863">Zinc-finger</keyword>
<keyword evidence="6" id="KW-0833">Ubl conjugation pathway</keyword>
<keyword evidence="4" id="KW-0479">Metal-binding</keyword>
<evidence type="ECO:0000256" key="5">
    <source>
        <dbReference type="ARBA" id="ARBA00022771"/>
    </source>
</evidence>
<name>A0AAX6H2A6_IRIPA</name>
<keyword evidence="7" id="KW-0862">Zinc</keyword>
<feature type="compositionally biased region" description="Low complexity" evidence="8">
    <location>
        <begin position="368"/>
        <end position="384"/>
    </location>
</feature>
<proteinExistence type="predicted"/>
<evidence type="ECO:0000313" key="9">
    <source>
        <dbReference type="EMBL" id="KAJ6834894.1"/>
    </source>
</evidence>
<feature type="compositionally biased region" description="Low complexity" evidence="8">
    <location>
        <begin position="176"/>
        <end position="196"/>
    </location>
</feature>
<evidence type="ECO:0000256" key="6">
    <source>
        <dbReference type="ARBA" id="ARBA00022786"/>
    </source>
</evidence>
<evidence type="ECO:0000256" key="7">
    <source>
        <dbReference type="ARBA" id="ARBA00022833"/>
    </source>
</evidence>
<reference evidence="9" key="1">
    <citation type="journal article" date="2023" name="GigaByte">
        <title>Genome assembly of the bearded iris, Iris pallida Lam.</title>
        <authorList>
            <person name="Bruccoleri R.E."/>
            <person name="Oakeley E.J."/>
            <person name="Faust A.M.E."/>
            <person name="Altorfer M."/>
            <person name="Dessus-Babus S."/>
            <person name="Burckhardt D."/>
            <person name="Oertli M."/>
            <person name="Naumann U."/>
            <person name="Petersen F."/>
            <person name="Wong J."/>
        </authorList>
    </citation>
    <scope>NUCLEOTIDE SEQUENCE</scope>
    <source>
        <strain evidence="9">GSM-AAB239-AS_SAM_17_03QT</strain>
    </source>
</reference>
<keyword evidence="3" id="KW-0808">Transferase</keyword>
<feature type="compositionally biased region" description="Polar residues" evidence="8">
    <location>
        <begin position="153"/>
        <end position="170"/>
    </location>
</feature>
<gene>
    <name evidence="9" type="ORF">M6B38_332720</name>
</gene>
<evidence type="ECO:0000256" key="1">
    <source>
        <dbReference type="ARBA" id="ARBA00000900"/>
    </source>
</evidence>
<evidence type="ECO:0000313" key="10">
    <source>
        <dbReference type="Proteomes" id="UP001140949"/>
    </source>
</evidence>
<dbReference type="PANTHER" id="PTHR22937">
    <property type="entry name" value="E3 UBIQUITIN-PROTEIN LIGASE RNF165"/>
    <property type="match status" value="1"/>
</dbReference>
<feature type="compositionally biased region" description="Low complexity" evidence="8">
    <location>
        <begin position="64"/>
        <end position="75"/>
    </location>
</feature>
<feature type="compositionally biased region" description="Polar residues" evidence="8">
    <location>
        <begin position="100"/>
        <end position="110"/>
    </location>
</feature>
<evidence type="ECO:0000256" key="2">
    <source>
        <dbReference type="ARBA" id="ARBA00012483"/>
    </source>
</evidence>
<dbReference type="GO" id="GO:0061630">
    <property type="term" value="F:ubiquitin protein ligase activity"/>
    <property type="evidence" value="ECO:0007669"/>
    <property type="project" value="UniProtKB-EC"/>
</dbReference>
<evidence type="ECO:0000256" key="4">
    <source>
        <dbReference type="ARBA" id="ARBA00022723"/>
    </source>
</evidence>
<feature type="region of interest" description="Disordered" evidence="8">
    <location>
        <begin position="1"/>
        <end position="34"/>
    </location>
</feature>
<dbReference type="Proteomes" id="UP001140949">
    <property type="component" value="Unassembled WGS sequence"/>
</dbReference>
<accession>A0AAX6H2A6</accession>
<dbReference type="PANTHER" id="PTHR22937:SF136">
    <property type="entry name" value="RING-TYPE E3 UBIQUITIN TRANSFERASE"/>
    <property type="match status" value="1"/>
</dbReference>
<comment type="catalytic activity">
    <reaction evidence="1">
        <text>S-ubiquitinyl-[E2 ubiquitin-conjugating enzyme]-L-cysteine + [acceptor protein]-L-lysine = [E2 ubiquitin-conjugating enzyme]-L-cysteine + N(6)-ubiquitinyl-[acceptor protein]-L-lysine.</text>
        <dbReference type="EC" id="2.3.2.27"/>
    </reaction>
</comment>
<dbReference type="AlphaFoldDB" id="A0AAX6H2A6"/>
<feature type="compositionally biased region" description="Polar residues" evidence="8">
    <location>
        <begin position="131"/>
        <end position="142"/>
    </location>
</feature>
<feature type="region of interest" description="Disordered" evidence="8">
    <location>
        <begin position="229"/>
        <end position="332"/>
    </location>
</feature>
<keyword evidence="10" id="KW-1185">Reference proteome</keyword>
<reference evidence="9" key="2">
    <citation type="submission" date="2023-04" db="EMBL/GenBank/DDBJ databases">
        <authorList>
            <person name="Bruccoleri R.E."/>
            <person name="Oakeley E.J."/>
            <person name="Faust A.-M."/>
            <person name="Dessus-Babus S."/>
            <person name="Altorfer M."/>
            <person name="Burckhardt D."/>
            <person name="Oertli M."/>
            <person name="Naumann U."/>
            <person name="Petersen F."/>
            <person name="Wong J."/>
        </authorList>
    </citation>
    <scope>NUCLEOTIDE SEQUENCE</scope>
    <source>
        <strain evidence="9">GSM-AAB239-AS_SAM_17_03QT</strain>
        <tissue evidence="9">Leaf</tissue>
    </source>
</reference>
<dbReference type="InterPro" id="IPR045191">
    <property type="entry name" value="MBR1/2-like"/>
</dbReference>
<dbReference type="EC" id="2.3.2.27" evidence="2"/>
<feature type="region of interest" description="Disordered" evidence="8">
    <location>
        <begin position="47"/>
        <end position="213"/>
    </location>
</feature>
<organism evidence="9 10">
    <name type="scientific">Iris pallida</name>
    <name type="common">Sweet iris</name>
    <dbReference type="NCBI Taxonomy" id="29817"/>
    <lineage>
        <taxon>Eukaryota</taxon>
        <taxon>Viridiplantae</taxon>
        <taxon>Streptophyta</taxon>
        <taxon>Embryophyta</taxon>
        <taxon>Tracheophyta</taxon>
        <taxon>Spermatophyta</taxon>
        <taxon>Magnoliopsida</taxon>
        <taxon>Liliopsida</taxon>
        <taxon>Asparagales</taxon>
        <taxon>Iridaceae</taxon>
        <taxon>Iridoideae</taxon>
        <taxon>Irideae</taxon>
        <taxon>Iris</taxon>
    </lineage>
</organism>
<evidence type="ECO:0000256" key="3">
    <source>
        <dbReference type="ARBA" id="ARBA00022679"/>
    </source>
</evidence>
<dbReference type="GO" id="GO:0008270">
    <property type="term" value="F:zinc ion binding"/>
    <property type="evidence" value="ECO:0007669"/>
    <property type="project" value="UniProtKB-KW"/>
</dbReference>
<sequence length="520" mass="56961">MDESANKRSVGGLGFSRRGSSLTIRDPNHDGKDTQYCNRLGCSTRLNSMKSTNIGSAEKSKFPKTSVRTTSSKTSAGNKTFSSPTDFRKSQQEKQVRTPLRNTAESSSRQRVAEDIKLSGQEVETEASEFIQPTTTRTSVSKSEGPESPDMQVLSTIQTETTTSRPQKQINRWPGSSRQDTPSSSSSIRRSVASRSTGQVAKPCSQYLGSGPSRYGVKNLSCSSISDVLPSGCSSSNLSNSRKVTSVRKRPSDGESSSSGGKSTSGSSISSLSDSSGSQMPQQAIRRAKIRPTSRDAPVSVRTRRAPVGESRKKLPEQQNNNSVSISEPIIYPQRSRSQLSILEPVPESSSRSCPMEAPPVGHNSFDGRPSSSGRSARGRPMSSHPANSSRHGPLGDRDGYRRFNMDGIAEVLLALERIEQNDELTYEQLMMLETNLFLGGFSFHDQHRDMRLDIDNMTYEELLALEDKMGTVSTALSEELLSKCLKRSIYMPCSHFPGITVCREDDTKCSICQVIWYSN</sequence>
<feature type="compositionally biased region" description="Polar residues" evidence="8">
    <location>
        <begin position="317"/>
        <end position="326"/>
    </location>
</feature>
<feature type="region of interest" description="Disordered" evidence="8">
    <location>
        <begin position="344"/>
        <end position="399"/>
    </location>
</feature>